<protein>
    <recommendedName>
        <fullName evidence="6">HTH TFE/IIEalpha-type domain-containing protein</fullName>
    </recommendedName>
</protein>
<accession>A0A423VKF5</accession>
<feature type="compositionally biased region" description="Basic and acidic residues" evidence="5">
    <location>
        <begin position="330"/>
        <end position="339"/>
    </location>
</feature>
<dbReference type="GO" id="GO:0052689">
    <property type="term" value="F:carboxylic ester hydrolase activity"/>
    <property type="evidence" value="ECO:0007669"/>
    <property type="project" value="TreeGrafter"/>
</dbReference>
<keyword evidence="8" id="KW-1185">Reference proteome</keyword>
<keyword evidence="3" id="KW-0805">Transcription regulation</keyword>
<feature type="compositionally biased region" description="Low complexity" evidence="5">
    <location>
        <begin position="457"/>
        <end position="470"/>
    </location>
</feature>
<evidence type="ECO:0000256" key="1">
    <source>
        <dbReference type="ARBA" id="ARBA00008645"/>
    </source>
</evidence>
<dbReference type="EMBL" id="LJZO01000043">
    <property type="protein sequence ID" value="ROV91426.1"/>
    <property type="molecule type" value="Genomic_DNA"/>
</dbReference>
<dbReference type="SMART" id="SM00531">
    <property type="entry name" value="TFIIE"/>
    <property type="match status" value="1"/>
</dbReference>
<dbReference type="Pfam" id="PF00561">
    <property type="entry name" value="Abhydrolase_1"/>
    <property type="match status" value="1"/>
</dbReference>
<dbReference type="InterPro" id="IPR000073">
    <property type="entry name" value="AB_hydrolase_1"/>
</dbReference>
<comment type="caution">
    <text evidence="7">The sequence shown here is derived from an EMBL/GenBank/DDBJ whole genome shotgun (WGS) entry which is preliminary data.</text>
</comment>
<feature type="compositionally biased region" description="Basic and acidic residues" evidence="5">
    <location>
        <begin position="400"/>
        <end position="419"/>
    </location>
</feature>
<feature type="compositionally biased region" description="Acidic residues" evidence="5">
    <location>
        <begin position="340"/>
        <end position="352"/>
    </location>
</feature>
<dbReference type="SUPFAM" id="SSF53474">
    <property type="entry name" value="alpha/beta-Hydrolases"/>
    <property type="match status" value="1"/>
</dbReference>
<feature type="domain" description="HTH TFE/IIEalpha-type" evidence="6">
    <location>
        <begin position="4"/>
        <end position="101"/>
    </location>
</feature>
<dbReference type="InterPro" id="IPR017919">
    <property type="entry name" value="TFIIE/TFIIEa_HTH"/>
</dbReference>
<proteinExistence type="inferred from homology"/>
<dbReference type="InterPro" id="IPR002853">
    <property type="entry name" value="TFIIE_asu"/>
</dbReference>
<evidence type="ECO:0000256" key="4">
    <source>
        <dbReference type="ARBA" id="ARBA00023163"/>
    </source>
</evidence>
<dbReference type="InterPro" id="IPR029058">
    <property type="entry name" value="AB_hydrolase_fold"/>
</dbReference>
<evidence type="ECO:0000256" key="5">
    <source>
        <dbReference type="SAM" id="MobiDB-lite"/>
    </source>
</evidence>
<evidence type="ECO:0000256" key="3">
    <source>
        <dbReference type="ARBA" id="ARBA00023015"/>
    </source>
</evidence>
<feature type="region of interest" description="Disordered" evidence="5">
    <location>
        <begin position="330"/>
        <end position="470"/>
    </location>
</feature>
<dbReference type="Pfam" id="PF02002">
    <property type="entry name" value="TFIIE_alpha"/>
    <property type="match status" value="1"/>
</dbReference>
<dbReference type="STRING" id="252740.A0A423VKF5"/>
<keyword evidence="4" id="KW-0804">Transcription</keyword>
<dbReference type="PROSITE" id="PS51344">
    <property type="entry name" value="HTH_TFE_IIE"/>
    <property type="match status" value="1"/>
</dbReference>
<sequence length="759" mass="83965">MDLAKQLVRSCARAFYQQPSFDVRHILVIDALVIHSALRDDDLAYLLSMTAMKDLHKLCAKLRDDRFLAIHIRSELKEGSVRPVNRTYYYIDYRQTIDFIKWRVYKLGKDMQVPSVPANERKEYVCPRCKADYTQMEVLDTVGPLGFICQRCEAYLSHEADRTSAGHEKVTRLNNQLKFITDQLLRIDSVVVPDNDFELAIQSALPVVRDAQHQVARSTVVESAKPTSVKGLADTGPKKIDINISNSEGPTEEEREAERLRKEKIAKQNALPSWMSSSTIDGASYSAAPTGGGAASSVESEKQTLKRTQALDESQAQELSSYMENLKREQAALAAKKDEDSEDDDDEGDFEDVVATPPVNSTPTPAITAPKPAPAPSPLRQSSLPIKSEPGVNGNGTQSVKRESPDADDRPAKKVKIEEPAADEGDDDDEDGMEFEDGLRRPGCLRPLAPTPPHRCSYSSSSSSSSSTAGSISTVSLAYDLHRPARPVSEDPDRMSPILFLHGLFGSKKNNRSISKALARDLGRSIYAIVSDMRYYSKPGWDLRNHGDSPHAPRHDYMAMAEDVGAFMEEHKIDSPTLIGHSMGAKAAMTLALRSPQLVKDVVAVDNAPVDAILSTDFAKYVRAMRKIEDSNVSSLKEADAIMAEVEESIPIRQFLLGNLHTPPGQKAKRFRVPIDTLGKALSHMGDFPYKEPGAVRFEKRALFVRGTRSKYVPDEVLPVVGAFFPLFEVVDVEGGHWVISENPEAFRQAVVRFLSPED</sequence>
<dbReference type="Gene3D" id="3.40.50.1820">
    <property type="entry name" value="alpha/beta hydrolase"/>
    <property type="match status" value="1"/>
</dbReference>
<comment type="similarity">
    <text evidence="1">Belongs to the AB hydrolase superfamily.</text>
</comment>
<dbReference type="InterPro" id="IPR024550">
    <property type="entry name" value="TFIIEa/SarR/Rpc3_HTH_dom"/>
</dbReference>
<reference evidence="7 8" key="1">
    <citation type="submission" date="2015-09" db="EMBL/GenBank/DDBJ databases">
        <title>Host preference determinants of Valsa canker pathogens revealed by comparative genomics.</title>
        <authorList>
            <person name="Yin Z."/>
            <person name="Huang L."/>
        </authorList>
    </citation>
    <scope>NUCLEOTIDE SEQUENCE [LARGE SCALE GENOMIC DNA]</scope>
    <source>
        <strain evidence="7 8">YSFL</strain>
    </source>
</reference>
<organism evidence="7 8">
    <name type="scientific">Cytospora chrysosperma</name>
    <name type="common">Cytospora canker fungus</name>
    <name type="synonym">Sphaeria chrysosperma</name>
    <dbReference type="NCBI Taxonomy" id="252740"/>
    <lineage>
        <taxon>Eukaryota</taxon>
        <taxon>Fungi</taxon>
        <taxon>Dikarya</taxon>
        <taxon>Ascomycota</taxon>
        <taxon>Pezizomycotina</taxon>
        <taxon>Sordariomycetes</taxon>
        <taxon>Sordariomycetidae</taxon>
        <taxon>Diaporthales</taxon>
        <taxon>Cytosporaceae</taxon>
        <taxon>Cytospora</taxon>
    </lineage>
</organism>
<dbReference type="OrthoDB" id="361102at2759"/>
<evidence type="ECO:0000256" key="2">
    <source>
        <dbReference type="ARBA" id="ARBA00022801"/>
    </source>
</evidence>
<dbReference type="FunFam" id="3.40.50.1820:FF:000039">
    <property type="entry name" value="Esterase ybfF"/>
    <property type="match status" value="1"/>
</dbReference>
<evidence type="ECO:0000313" key="8">
    <source>
        <dbReference type="Proteomes" id="UP000284375"/>
    </source>
</evidence>
<feature type="region of interest" description="Disordered" evidence="5">
    <location>
        <begin position="225"/>
        <end position="258"/>
    </location>
</feature>
<feature type="compositionally biased region" description="Acidic residues" evidence="5">
    <location>
        <begin position="420"/>
        <end position="436"/>
    </location>
</feature>
<dbReference type="GO" id="GO:0005739">
    <property type="term" value="C:mitochondrion"/>
    <property type="evidence" value="ECO:0007669"/>
    <property type="project" value="TreeGrafter"/>
</dbReference>
<dbReference type="PANTHER" id="PTHR46118">
    <property type="entry name" value="PROTEIN ABHD11"/>
    <property type="match status" value="1"/>
</dbReference>
<keyword evidence="2" id="KW-0378">Hydrolase</keyword>
<evidence type="ECO:0000313" key="7">
    <source>
        <dbReference type="EMBL" id="ROV91426.1"/>
    </source>
</evidence>
<dbReference type="AlphaFoldDB" id="A0A423VKF5"/>
<gene>
    <name evidence="7" type="ORF">VSDG_07210</name>
</gene>
<dbReference type="GO" id="GO:0006367">
    <property type="term" value="P:transcription initiation at RNA polymerase II promoter"/>
    <property type="evidence" value="ECO:0007669"/>
    <property type="project" value="InterPro"/>
</dbReference>
<evidence type="ECO:0000259" key="6">
    <source>
        <dbReference type="PROSITE" id="PS51344"/>
    </source>
</evidence>
<name>A0A423VKF5_CYTCH</name>
<dbReference type="Proteomes" id="UP000284375">
    <property type="component" value="Unassembled WGS sequence"/>
</dbReference>
<dbReference type="PANTHER" id="PTHR46118:SF4">
    <property type="entry name" value="PROTEIN ABHD11"/>
    <property type="match status" value="1"/>
</dbReference>